<dbReference type="SUPFAM" id="SSF46785">
    <property type="entry name" value="Winged helix' DNA-binding domain"/>
    <property type="match status" value="1"/>
</dbReference>
<evidence type="ECO:0000256" key="3">
    <source>
        <dbReference type="ARBA" id="ARBA00023163"/>
    </source>
</evidence>
<dbReference type="GO" id="GO:0003700">
    <property type="term" value="F:DNA-binding transcription factor activity"/>
    <property type="evidence" value="ECO:0007669"/>
    <property type="project" value="InterPro"/>
</dbReference>
<dbReference type="Pfam" id="PF07702">
    <property type="entry name" value="UTRA"/>
    <property type="match status" value="1"/>
</dbReference>
<dbReference type="InterPro" id="IPR050679">
    <property type="entry name" value="Bact_HTH_transcr_reg"/>
</dbReference>
<dbReference type="CDD" id="cd07377">
    <property type="entry name" value="WHTH_GntR"/>
    <property type="match status" value="1"/>
</dbReference>
<dbReference type="SMART" id="SM00345">
    <property type="entry name" value="HTH_GNTR"/>
    <property type="match status" value="1"/>
</dbReference>
<reference evidence="5" key="1">
    <citation type="submission" date="2019-11" db="EMBL/GenBank/DDBJ databases">
        <authorList>
            <person name="Feng L."/>
        </authorList>
    </citation>
    <scope>NUCLEOTIDE SEQUENCE</scope>
    <source>
        <strain evidence="5">CParaputrificumLFYP93</strain>
    </source>
</reference>
<evidence type="ECO:0000313" key="5">
    <source>
        <dbReference type="EMBL" id="VYU66918.1"/>
    </source>
</evidence>
<organism evidence="5">
    <name type="scientific">Clostridium paraputrificum</name>
    <dbReference type="NCBI Taxonomy" id="29363"/>
    <lineage>
        <taxon>Bacteria</taxon>
        <taxon>Bacillati</taxon>
        <taxon>Bacillota</taxon>
        <taxon>Clostridia</taxon>
        <taxon>Eubacteriales</taxon>
        <taxon>Clostridiaceae</taxon>
        <taxon>Clostridium</taxon>
    </lineage>
</organism>
<dbReference type="Gene3D" id="3.40.1410.10">
    <property type="entry name" value="Chorismate lyase-like"/>
    <property type="match status" value="1"/>
</dbReference>
<dbReference type="InterPro" id="IPR011663">
    <property type="entry name" value="UTRA"/>
</dbReference>
<proteinExistence type="predicted"/>
<dbReference type="SMART" id="SM00866">
    <property type="entry name" value="UTRA"/>
    <property type="match status" value="1"/>
</dbReference>
<dbReference type="GO" id="GO:0045892">
    <property type="term" value="P:negative regulation of DNA-templated transcription"/>
    <property type="evidence" value="ECO:0007669"/>
    <property type="project" value="TreeGrafter"/>
</dbReference>
<dbReference type="AlphaFoldDB" id="A0A6N3GR13"/>
<evidence type="ECO:0000256" key="2">
    <source>
        <dbReference type="ARBA" id="ARBA00023125"/>
    </source>
</evidence>
<dbReference type="EMBL" id="CACRTV010000087">
    <property type="protein sequence ID" value="VYU66918.1"/>
    <property type="molecule type" value="Genomic_DNA"/>
</dbReference>
<gene>
    <name evidence="5" type="primary">mngR_2</name>
    <name evidence="5" type="ORF">CPLFYP93_03263</name>
</gene>
<evidence type="ECO:0000259" key="4">
    <source>
        <dbReference type="PROSITE" id="PS50949"/>
    </source>
</evidence>
<dbReference type="Gene3D" id="1.10.10.10">
    <property type="entry name" value="Winged helix-like DNA-binding domain superfamily/Winged helix DNA-binding domain"/>
    <property type="match status" value="1"/>
</dbReference>
<feature type="domain" description="HTH gntR-type" evidence="4">
    <location>
        <begin position="10"/>
        <end position="78"/>
    </location>
</feature>
<dbReference type="PRINTS" id="PR00035">
    <property type="entry name" value="HTHGNTR"/>
</dbReference>
<keyword evidence="3" id="KW-0804">Transcription</keyword>
<protein>
    <submittedName>
        <fullName evidence="5">Mannosyl-D-glycerate transport/metabolism system repressor MngR</fullName>
    </submittedName>
</protein>
<keyword evidence="1" id="KW-0805">Transcription regulation</keyword>
<dbReference type="InterPro" id="IPR036388">
    <property type="entry name" value="WH-like_DNA-bd_sf"/>
</dbReference>
<sequence length="237" mass="27419">MKLVSGVGEKPLWSQLYDELVERIQNGTYKEGEMLPTEMEVMDEFGVSRMTVRQAMNKLISDEFIKRMRGKGTVVLKKEYTIGTTLKSTFNGISEKNNHKNRKVISVTYCKPSKKVAEFFNIDLNKDVLRIVRQNVIEDKIVSIHDTYLNPIVPLDDKEDFKGSLYEKLKAINFAITSINEKISCSLMDESQKLLFNISRDEAIMCRERRGYSNERGVEYTYSMYLSTGYELVIDLM</sequence>
<dbReference type="SUPFAM" id="SSF64288">
    <property type="entry name" value="Chorismate lyase-like"/>
    <property type="match status" value="1"/>
</dbReference>
<evidence type="ECO:0000256" key="1">
    <source>
        <dbReference type="ARBA" id="ARBA00023015"/>
    </source>
</evidence>
<dbReference type="PANTHER" id="PTHR44846">
    <property type="entry name" value="MANNOSYL-D-GLYCERATE TRANSPORT/METABOLISM SYSTEM REPRESSOR MNGR-RELATED"/>
    <property type="match status" value="1"/>
</dbReference>
<keyword evidence="2" id="KW-0238">DNA-binding</keyword>
<dbReference type="InterPro" id="IPR028978">
    <property type="entry name" value="Chorismate_lyase_/UTRA_dom_sf"/>
</dbReference>
<name>A0A6N3GR13_9CLOT</name>
<dbReference type="InterPro" id="IPR036390">
    <property type="entry name" value="WH_DNA-bd_sf"/>
</dbReference>
<dbReference type="RefSeq" id="WP_156563243.1">
    <property type="nucleotide sequence ID" value="NZ_CACRTV010000087.1"/>
</dbReference>
<dbReference type="GO" id="GO:0003677">
    <property type="term" value="F:DNA binding"/>
    <property type="evidence" value="ECO:0007669"/>
    <property type="project" value="UniProtKB-KW"/>
</dbReference>
<dbReference type="PROSITE" id="PS50949">
    <property type="entry name" value="HTH_GNTR"/>
    <property type="match status" value="1"/>
</dbReference>
<dbReference type="InterPro" id="IPR000524">
    <property type="entry name" value="Tscrpt_reg_HTH_GntR"/>
</dbReference>
<dbReference type="Pfam" id="PF00392">
    <property type="entry name" value="GntR"/>
    <property type="match status" value="1"/>
</dbReference>
<dbReference type="PANTHER" id="PTHR44846:SF1">
    <property type="entry name" value="MANNOSYL-D-GLYCERATE TRANSPORT_METABOLISM SYSTEM REPRESSOR MNGR-RELATED"/>
    <property type="match status" value="1"/>
</dbReference>
<accession>A0A6N3GR13</accession>